<dbReference type="Pfam" id="PF16585">
    <property type="entry name" value="Lipocalin_8"/>
    <property type="match status" value="1"/>
</dbReference>
<feature type="domain" description="Lipocalin-like" evidence="1">
    <location>
        <begin position="30"/>
        <end position="160"/>
    </location>
</feature>
<organism evidence="2 3">
    <name type="scientific">Phocaeicola coprophilus</name>
    <dbReference type="NCBI Taxonomy" id="387090"/>
    <lineage>
        <taxon>Bacteria</taxon>
        <taxon>Pseudomonadati</taxon>
        <taxon>Bacteroidota</taxon>
        <taxon>Bacteroidia</taxon>
        <taxon>Bacteroidales</taxon>
        <taxon>Bacteroidaceae</taxon>
        <taxon>Phocaeicola</taxon>
    </lineage>
</organism>
<dbReference type="EMBL" id="QSFT01000025">
    <property type="protein sequence ID" value="RHA74247.1"/>
    <property type="molecule type" value="Genomic_DNA"/>
</dbReference>
<accession>A0A413SXP0</accession>
<reference evidence="2 3" key="1">
    <citation type="submission" date="2018-08" db="EMBL/GenBank/DDBJ databases">
        <title>A genome reference for cultivated species of the human gut microbiota.</title>
        <authorList>
            <person name="Zou Y."/>
            <person name="Xue W."/>
            <person name="Luo G."/>
        </authorList>
    </citation>
    <scope>NUCLEOTIDE SEQUENCE [LARGE SCALE GENOMIC DNA]</scope>
    <source>
        <strain evidence="2 3">AM42-38</strain>
    </source>
</reference>
<protein>
    <recommendedName>
        <fullName evidence="1">Lipocalin-like domain-containing protein</fullName>
    </recommendedName>
</protein>
<evidence type="ECO:0000259" key="1">
    <source>
        <dbReference type="Pfam" id="PF16585"/>
    </source>
</evidence>
<gene>
    <name evidence="2" type="ORF">DW921_10955</name>
</gene>
<evidence type="ECO:0000313" key="3">
    <source>
        <dbReference type="Proteomes" id="UP000283855"/>
    </source>
</evidence>
<sequence length="160" mass="18150">MITECKNLKDMKTTIKRTMHYGLVCLLLCLLAGCKKAPMNSNIEGFWQLLEFTTQADGETHPCNRIYYSIQLWVAEVSERGGDLGAGSFRGRYRYDEETNTVTLKEMSTYATPENSRPATREELHPFGLDSTDTTFDVIKADGKSLILKSDYATLTLKRF</sequence>
<name>A0A413SXP0_9BACT</name>
<dbReference type="Proteomes" id="UP000283855">
    <property type="component" value="Unassembled WGS sequence"/>
</dbReference>
<dbReference type="PROSITE" id="PS51257">
    <property type="entry name" value="PROKAR_LIPOPROTEIN"/>
    <property type="match status" value="1"/>
</dbReference>
<evidence type="ECO:0000313" key="2">
    <source>
        <dbReference type="EMBL" id="RHA74247.1"/>
    </source>
</evidence>
<dbReference type="Gene3D" id="2.40.128.280">
    <property type="match status" value="1"/>
</dbReference>
<dbReference type="InterPro" id="IPR024311">
    <property type="entry name" value="Lipocalin-like"/>
</dbReference>
<comment type="caution">
    <text evidence="2">The sequence shown here is derived from an EMBL/GenBank/DDBJ whole genome shotgun (WGS) entry which is preliminary data.</text>
</comment>
<proteinExistence type="predicted"/>
<dbReference type="AlphaFoldDB" id="A0A413SXP0"/>